<dbReference type="SUPFAM" id="SSF53335">
    <property type="entry name" value="S-adenosyl-L-methionine-dependent methyltransferases"/>
    <property type="match status" value="2"/>
</dbReference>
<dbReference type="GO" id="GO:0008168">
    <property type="term" value="F:methyltransferase activity"/>
    <property type="evidence" value="ECO:0007669"/>
    <property type="project" value="UniProtKB-KW"/>
</dbReference>
<dbReference type="OrthoDB" id="2013972at2759"/>
<keyword evidence="3 9" id="KW-0489">Methyltransferase</keyword>
<dbReference type="Proteomes" id="UP000516437">
    <property type="component" value="Chromosome 5"/>
</dbReference>
<evidence type="ECO:0000313" key="10">
    <source>
        <dbReference type="EMBL" id="KAB1227200.1"/>
    </source>
</evidence>
<gene>
    <name evidence="10" type="ORF">CJ030_MR1G022620</name>
    <name evidence="9" type="ORF">CJ030_MR5G003561</name>
</gene>
<dbReference type="Gene3D" id="3.40.50.150">
    <property type="entry name" value="Vaccinia Virus protein VP39"/>
    <property type="match status" value="1"/>
</dbReference>
<keyword evidence="11" id="KW-1185">Reference proteome</keyword>
<keyword evidence="8" id="KW-0812">Transmembrane</keyword>
<dbReference type="AlphaFoldDB" id="A0A6A1VKD0"/>
<dbReference type="InterPro" id="IPR004159">
    <property type="entry name" value="Put_SAM_MeTrfase"/>
</dbReference>
<feature type="transmembrane region" description="Helical" evidence="8">
    <location>
        <begin position="21"/>
        <end position="38"/>
    </location>
</feature>
<dbReference type="InterPro" id="IPR029063">
    <property type="entry name" value="SAM-dependent_MTases_sf"/>
</dbReference>
<organism evidence="9 11">
    <name type="scientific">Morella rubra</name>
    <name type="common">Chinese bayberry</name>
    <dbReference type="NCBI Taxonomy" id="262757"/>
    <lineage>
        <taxon>Eukaryota</taxon>
        <taxon>Viridiplantae</taxon>
        <taxon>Streptophyta</taxon>
        <taxon>Embryophyta</taxon>
        <taxon>Tracheophyta</taxon>
        <taxon>Spermatophyta</taxon>
        <taxon>Magnoliopsida</taxon>
        <taxon>eudicotyledons</taxon>
        <taxon>Gunneridae</taxon>
        <taxon>Pentapetalae</taxon>
        <taxon>rosids</taxon>
        <taxon>fabids</taxon>
        <taxon>Fagales</taxon>
        <taxon>Myricaceae</taxon>
        <taxon>Morella</taxon>
    </lineage>
</organism>
<comment type="caution">
    <text evidence="9">The sequence shown here is derived from an EMBL/GenBank/DDBJ whole genome shotgun (WGS) entry which is preliminary data.</text>
</comment>
<reference evidence="9 11" key="2">
    <citation type="journal article" date="2019" name="Plant Biotechnol. J.">
        <title>The red bayberry genome and genetic basis of sex determination.</title>
        <authorList>
            <person name="Jia H.M."/>
            <person name="Jia H.J."/>
            <person name="Cai Q.L."/>
            <person name="Wang Y."/>
            <person name="Zhao H.B."/>
            <person name="Yang W.F."/>
            <person name="Wang G.Y."/>
            <person name="Li Y.H."/>
            <person name="Zhan D.L."/>
            <person name="Shen Y.T."/>
            <person name="Niu Q.F."/>
            <person name="Chang L."/>
            <person name="Qiu J."/>
            <person name="Zhao L."/>
            <person name="Xie H.B."/>
            <person name="Fu W.Y."/>
            <person name="Jin J."/>
            <person name="Li X.W."/>
            <person name="Jiao Y."/>
            <person name="Zhou C.C."/>
            <person name="Tu T."/>
            <person name="Chai C.Y."/>
            <person name="Gao J.L."/>
            <person name="Fan L.J."/>
            <person name="van de Weg E."/>
            <person name="Wang J.Y."/>
            <person name="Gao Z.S."/>
        </authorList>
    </citation>
    <scope>NUCLEOTIDE SEQUENCE [LARGE SCALE GENOMIC DNA]</scope>
    <source>
        <tissue evidence="9">Leaves</tissue>
    </source>
</reference>
<evidence type="ECO:0000256" key="3">
    <source>
        <dbReference type="ARBA" id="ARBA00022603"/>
    </source>
</evidence>
<dbReference type="PANTHER" id="PTHR10108:SF968">
    <property type="entry name" value="METHYLTRANSFERASE PMT19-RELATED"/>
    <property type="match status" value="1"/>
</dbReference>
<protein>
    <submittedName>
        <fullName evidence="9">Putative methyltransferase PMT19</fullName>
    </submittedName>
</protein>
<dbReference type="GO" id="GO:0032259">
    <property type="term" value="P:methylation"/>
    <property type="evidence" value="ECO:0007669"/>
    <property type="project" value="UniProtKB-KW"/>
</dbReference>
<dbReference type="PANTHER" id="PTHR10108">
    <property type="entry name" value="SAM-DEPENDENT METHYLTRANSFERASE"/>
    <property type="match status" value="1"/>
</dbReference>
<evidence type="ECO:0000256" key="6">
    <source>
        <dbReference type="ARBA" id="ARBA00023180"/>
    </source>
</evidence>
<accession>A0A6A1VKD0</accession>
<dbReference type="GO" id="GO:0005768">
    <property type="term" value="C:endosome"/>
    <property type="evidence" value="ECO:0007669"/>
    <property type="project" value="TreeGrafter"/>
</dbReference>
<dbReference type="EMBL" id="RXIC02000019">
    <property type="protein sequence ID" value="KAB1227200.1"/>
    <property type="molecule type" value="Genomic_DNA"/>
</dbReference>
<keyword evidence="4 9" id="KW-0808">Transferase</keyword>
<comment type="similarity">
    <text evidence="2">Belongs to the methyltransferase superfamily.</text>
</comment>
<proteinExistence type="inferred from homology"/>
<reference evidence="9" key="1">
    <citation type="submission" date="2018-07" db="EMBL/GenBank/DDBJ databases">
        <authorList>
            <person name="Gao Z.-S."/>
            <person name="Jia H.-M."/>
            <person name="Jia H.-J."/>
            <person name="Cai Q.-L."/>
            <person name="Wang Y."/>
            <person name="Zhao H.-B."/>
        </authorList>
    </citation>
    <scope>NUCLEOTIDE SEQUENCE</scope>
    <source>
        <tissue evidence="9">Leaves</tissue>
    </source>
</reference>
<evidence type="ECO:0000256" key="4">
    <source>
        <dbReference type="ARBA" id="ARBA00022679"/>
    </source>
</evidence>
<dbReference type="GO" id="GO:0005802">
    <property type="term" value="C:trans-Golgi network"/>
    <property type="evidence" value="ECO:0007669"/>
    <property type="project" value="TreeGrafter"/>
</dbReference>
<dbReference type="Proteomes" id="UP000516437">
    <property type="component" value="Chromosome 1"/>
</dbReference>
<dbReference type="GO" id="GO:0016020">
    <property type="term" value="C:membrane"/>
    <property type="evidence" value="ECO:0007669"/>
    <property type="project" value="UniProtKB-SubCell"/>
</dbReference>
<evidence type="ECO:0000256" key="5">
    <source>
        <dbReference type="ARBA" id="ARBA00022968"/>
    </source>
</evidence>
<keyword evidence="5" id="KW-0735">Signal-anchor</keyword>
<dbReference type="EMBL" id="RXIC02000023">
    <property type="protein sequence ID" value="KAB1213369.1"/>
    <property type="molecule type" value="Genomic_DNA"/>
</dbReference>
<keyword evidence="8" id="KW-0472">Membrane</keyword>
<evidence type="ECO:0000313" key="11">
    <source>
        <dbReference type="Proteomes" id="UP000516437"/>
    </source>
</evidence>
<keyword evidence="6" id="KW-0325">Glycoprotein</keyword>
<keyword evidence="8" id="KW-1133">Transmembrane helix</keyword>
<evidence type="ECO:0000256" key="1">
    <source>
        <dbReference type="ARBA" id="ARBA00004606"/>
    </source>
</evidence>
<comment type="subcellular location">
    <subcellularLocation>
        <location evidence="7">Endomembrane system</location>
        <topology evidence="7">Single-pass membrane protein</topology>
    </subcellularLocation>
    <subcellularLocation>
        <location evidence="1">Membrane</location>
        <topology evidence="1">Single-pass type II membrane protein</topology>
    </subcellularLocation>
</comment>
<evidence type="ECO:0000256" key="8">
    <source>
        <dbReference type="SAM" id="Phobius"/>
    </source>
</evidence>
<dbReference type="Pfam" id="PF03141">
    <property type="entry name" value="Methyltransf_29"/>
    <property type="match status" value="3"/>
</dbReference>
<reference evidence="9" key="3">
    <citation type="submission" date="2019-09" db="EMBL/GenBank/DDBJ databases">
        <authorList>
            <person name="Gao Z."/>
        </authorList>
    </citation>
    <scope>NUCLEOTIDE SEQUENCE</scope>
    <source>
        <tissue evidence="9">Leaves</tissue>
    </source>
</reference>
<sequence length="949" mass="105603">MATPTLQIPTPNTLRRPLARIFLLIILSTLFYFIGSYTNTFTGSTTSSSSLLQDRPLHCFQVNFTTPAPAHAHAHANAHSSPPLQFEPQHAITLHPEPLEHRQLLNFCGKNFTDYCPCQDPAREKQFVNDRRFRKERHCPGADERPRCLVARPAGYRRPFPWPKSRDYAWFKNVPFPRLTEYKKSQNWVRLKGDRLFFPGGGTSFPKGVKGYVDEMERVVPLKSGNIRTVLDIGCGVASFGASLMDYNILTMSVAPRDIHEAQVQFALERGLPAMLGVLSTYRLPFPSRAFDMAHCSRCLVPWTSYGIGLLRPFVTVLSLLQDSPFNVPWNSKAQADSFTFTLDGLYLLEMDRVLRPGGYWVLSGPPINWRVNYKGWERPAKDLENEQISLEDLARRMCWKKISDRGAIAVWRKPANHMHCIQKLKAWKSLQLCTTPDPDAGWYTKMDPCISPLPQVKGVHNISGGALERWPKRLNAVPPRIASGNSNAITARILNEDNQLWKRRVSYYGIILKSLTSSKYRNVMDMNAGFGGFAAGLAKYPLWVMNVVPFDAKNKTLGIVYERGLIGTYMNCGRAASKSGNAGGVGLPEEYETPKLLHADEVAHVTSPIFNSIIASKKYDSEGKEAAVLLGRELVSFNATDLWNHVVGLRREVDRLENLLKKFNLGGPEVREMRCLVCGFQLKAQKGEAQSNVEGGGLLVELVWNTGGLDVVVCGGPSSIEGGEGPISGEVGLLVCINIVHTQFANRLETLKSAVPKAVAELSPEPSLLAKELTHVVLSFVDVPSSEATLELSTPAIPLFVIEPSPESLPVKVVLSSPPIEAIFMPDQEVLANSHGSSSIVDQLSMEPMLKLSAALLCEAFSTYPRTYDLLHANGVFSMYLDKCDLLDILLEMYRILRPEGAAVIRDHVDIIVKVKGITDQMRWNGKIFHSENGPFHSEKILLLDNSE</sequence>
<evidence type="ECO:0000313" key="9">
    <source>
        <dbReference type="EMBL" id="KAB1213369.1"/>
    </source>
</evidence>
<evidence type="ECO:0000256" key="7">
    <source>
        <dbReference type="ARBA" id="ARBA00037847"/>
    </source>
</evidence>
<name>A0A6A1VKD0_9ROSI</name>
<evidence type="ECO:0000256" key="2">
    <source>
        <dbReference type="ARBA" id="ARBA00008361"/>
    </source>
</evidence>